<reference evidence="2 3" key="1">
    <citation type="submission" date="2024-06" db="EMBL/GenBank/DDBJ databases">
        <title>The Natural Products Discovery Center: Release of the First 8490 Sequenced Strains for Exploring Actinobacteria Biosynthetic Diversity.</title>
        <authorList>
            <person name="Kalkreuter E."/>
            <person name="Kautsar S.A."/>
            <person name="Yang D."/>
            <person name="Bader C.D."/>
            <person name="Teijaro C.N."/>
            <person name="Fluegel L."/>
            <person name="Davis C.M."/>
            <person name="Simpson J.R."/>
            <person name="Lauterbach L."/>
            <person name="Steele A.D."/>
            <person name="Gui C."/>
            <person name="Meng S."/>
            <person name="Li G."/>
            <person name="Viehrig K."/>
            <person name="Ye F."/>
            <person name="Su P."/>
            <person name="Kiefer A.F."/>
            <person name="Nichols A."/>
            <person name="Cepeda A.J."/>
            <person name="Yan W."/>
            <person name="Fan B."/>
            <person name="Jiang Y."/>
            <person name="Adhikari A."/>
            <person name="Zheng C.-J."/>
            <person name="Schuster L."/>
            <person name="Cowan T.M."/>
            <person name="Smanski M.J."/>
            <person name="Chevrette M.G."/>
            <person name="De Carvalho L.P.S."/>
            <person name="Shen B."/>
        </authorList>
    </citation>
    <scope>NUCLEOTIDE SEQUENCE [LARGE SCALE GENOMIC DNA]</scope>
    <source>
        <strain evidence="2 3">NPDC000234</strain>
    </source>
</reference>
<dbReference type="InterPro" id="IPR000182">
    <property type="entry name" value="GNAT_dom"/>
</dbReference>
<dbReference type="InterPro" id="IPR016181">
    <property type="entry name" value="Acyl_CoA_acyltransferase"/>
</dbReference>
<dbReference type="GO" id="GO:0016740">
    <property type="term" value="F:transferase activity"/>
    <property type="evidence" value="ECO:0007669"/>
    <property type="project" value="UniProtKB-KW"/>
</dbReference>
<evidence type="ECO:0000259" key="1">
    <source>
        <dbReference type="PROSITE" id="PS51186"/>
    </source>
</evidence>
<dbReference type="RefSeq" id="WP_350788599.1">
    <property type="nucleotide sequence ID" value="NZ_JBEPEK010000458.1"/>
</dbReference>
<dbReference type="InterPro" id="IPR051908">
    <property type="entry name" value="Ribosomal_N-acetyltransferase"/>
</dbReference>
<dbReference type="Proteomes" id="UP001474181">
    <property type="component" value="Unassembled WGS sequence"/>
</dbReference>
<name>A0ABV1X962_9ACTN</name>
<evidence type="ECO:0000313" key="2">
    <source>
        <dbReference type="EMBL" id="MER7185576.1"/>
    </source>
</evidence>
<dbReference type="EC" id="2.-.-.-" evidence="2"/>
<proteinExistence type="predicted"/>
<keyword evidence="2" id="KW-0808">Transferase</keyword>
<organism evidence="2 3">
    <name type="scientific">Streptomyces hyaluromycini</name>
    <dbReference type="NCBI Taxonomy" id="1377993"/>
    <lineage>
        <taxon>Bacteria</taxon>
        <taxon>Bacillati</taxon>
        <taxon>Actinomycetota</taxon>
        <taxon>Actinomycetes</taxon>
        <taxon>Kitasatosporales</taxon>
        <taxon>Streptomycetaceae</taxon>
        <taxon>Streptomyces</taxon>
    </lineage>
</organism>
<feature type="domain" description="N-acetyltransferase" evidence="1">
    <location>
        <begin position="7"/>
        <end position="175"/>
    </location>
</feature>
<evidence type="ECO:0000313" key="3">
    <source>
        <dbReference type="Proteomes" id="UP001474181"/>
    </source>
</evidence>
<keyword evidence="3" id="KW-1185">Reference proteome</keyword>
<dbReference type="PROSITE" id="PS51186">
    <property type="entry name" value="GNAT"/>
    <property type="match status" value="1"/>
</dbReference>
<protein>
    <submittedName>
        <fullName evidence="2">GNAT family protein</fullName>
        <ecNumber evidence="2">2.-.-.-</ecNumber>
    </submittedName>
</protein>
<dbReference type="PANTHER" id="PTHR43441:SF2">
    <property type="entry name" value="FAMILY ACETYLTRANSFERASE, PUTATIVE (AFU_ORTHOLOGUE AFUA_7G00850)-RELATED"/>
    <property type="match status" value="1"/>
</dbReference>
<gene>
    <name evidence="2" type="ORF">ABT404_40005</name>
</gene>
<dbReference type="EMBL" id="JBEPEK010000458">
    <property type="protein sequence ID" value="MER7185576.1"/>
    <property type="molecule type" value="Genomic_DNA"/>
</dbReference>
<dbReference type="Gene3D" id="3.40.630.30">
    <property type="match status" value="1"/>
</dbReference>
<dbReference type="Pfam" id="PF13302">
    <property type="entry name" value="Acetyltransf_3"/>
    <property type="match status" value="1"/>
</dbReference>
<comment type="caution">
    <text evidence="2">The sequence shown here is derived from an EMBL/GenBank/DDBJ whole genome shotgun (WGS) entry which is preliminary data.</text>
</comment>
<accession>A0ABV1X962</accession>
<dbReference type="SUPFAM" id="SSF55729">
    <property type="entry name" value="Acyl-CoA N-acyltransferases (Nat)"/>
    <property type="match status" value="1"/>
</dbReference>
<sequence>MSDEASVTLRPAREDDLPLLERFLFDPDAASHFQWFGWRDPDRFRRRFAENGLLGPDGGQLIVDAPDGAASGGPFGFVSWHQLTTGPTSSCWSAGIALAPEARGRGIGTRAQLLLVRYLFAHTPVQRIQADTDAENIAEQRALEKAGFTREGVMRSLVFRDGRWRDSVLYGVLRDDPLPG</sequence>
<dbReference type="PANTHER" id="PTHR43441">
    <property type="entry name" value="RIBOSOMAL-PROTEIN-SERINE ACETYLTRANSFERASE"/>
    <property type="match status" value="1"/>
</dbReference>